<feature type="transmembrane region" description="Helical" evidence="1">
    <location>
        <begin position="391"/>
        <end position="408"/>
    </location>
</feature>
<protein>
    <submittedName>
        <fullName evidence="2">Uncharacterized protein</fullName>
    </submittedName>
</protein>
<name>A0AAE9AFG6_CAEBR</name>
<dbReference type="PANTHER" id="PTHR34005:SF1">
    <property type="entry name" value="PROTEIN CBG15054"/>
    <property type="match status" value="1"/>
</dbReference>
<sequence>MSSYRKVDDISENTTFDIKTYASVCFGIFFIVYFIWWLIVFIKSRKIHKITKFPKQPEWLLRNTVDAFDKDEQQYFTIYVSRQRRSWIRYPRSLKYESKNTLKKMRKLLEKHFQAKVDVPDTTHLFSIPMKNFKSGELFGTFDSIHGGPPDSFYEYQLIGDDRIQVAYFVVNEVRYVAGICIYFLDPYQHWSRYRETMLRKLLKSPVYWNKYNLKEDQMEVMDNGTLRTTNRYGEVKSFRFNGKTRKLEIEEPREVCREVISYQDLDELQISICKTKNHLVTISEKHGIRLHAYWDHNRIHYFNSLVGNLYYLSILFGLSFFFDETSKVHYAVFFTISLIFFIHHLYHTWGISDIARIDILKIGYGYFIVLAILEVPGACLWHYMEFQTERVIILGFFIWCLYDYCLAPRFLFVDRLYSCSAVSTIYSSQSTSKIYHLAIGINIYR</sequence>
<evidence type="ECO:0000313" key="2">
    <source>
        <dbReference type="EMBL" id="ULT93912.1"/>
    </source>
</evidence>
<keyword evidence="1" id="KW-0472">Membrane</keyword>
<accession>A0AAE9AFG6</accession>
<dbReference type="PANTHER" id="PTHR34005">
    <property type="entry name" value="PROTEIN CBG15054-RELATED"/>
    <property type="match status" value="1"/>
</dbReference>
<dbReference type="Proteomes" id="UP000827892">
    <property type="component" value="Chromosome IV"/>
</dbReference>
<proteinExistence type="predicted"/>
<reference evidence="2 3" key="1">
    <citation type="submission" date="2022-05" db="EMBL/GenBank/DDBJ databases">
        <title>Chromosome-level reference genomes for two strains of Caenorhabditis briggsae: an improved platform for comparative genomics.</title>
        <authorList>
            <person name="Stevens L."/>
            <person name="Andersen E.C."/>
        </authorList>
    </citation>
    <scope>NUCLEOTIDE SEQUENCE [LARGE SCALE GENOMIC DNA]</scope>
    <source>
        <strain evidence="2">QX1410_ONT</strain>
        <tissue evidence="2">Whole-organism</tissue>
    </source>
</reference>
<feature type="transmembrane region" description="Helical" evidence="1">
    <location>
        <begin position="367"/>
        <end position="385"/>
    </location>
</feature>
<keyword evidence="1" id="KW-1133">Transmembrane helix</keyword>
<feature type="transmembrane region" description="Helical" evidence="1">
    <location>
        <begin position="20"/>
        <end position="42"/>
    </location>
</feature>
<evidence type="ECO:0000313" key="3">
    <source>
        <dbReference type="Proteomes" id="UP000827892"/>
    </source>
</evidence>
<gene>
    <name evidence="2" type="ORF">L3Y34_003428</name>
</gene>
<feature type="transmembrane region" description="Helical" evidence="1">
    <location>
        <begin position="300"/>
        <end position="323"/>
    </location>
</feature>
<keyword evidence="1" id="KW-0812">Transmembrane</keyword>
<evidence type="ECO:0000256" key="1">
    <source>
        <dbReference type="SAM" id="Phobius"/>
    </source>
</evidence>
<feature type="transmembrane region" description="Helical" evidence="1">
    <location>
        <begin position="329"/>
        <end position="347"/>
    </location>
</feature>
<dbReference type="EMBL" id="CP090894">
    <property type="protein sequence ID" value="ULT93912.1"/>
    <property type="molecule type" value="Genomic_DNA"/>
</dbReference>
<dbReference type="AlphaFoldDB" id="A0AAE9AFG6"/>
<organism evidence="2 3">
    <name type="scientific">Caenorhabditis briggsae</name>
    <dbReference type="NCBI Taxonomy" id="6238"/>
    <lineage>
        <taxon>Eukaryota</taxon>
        <taxon>Metazoa</taxon>
        <taxon>Ecdysozoa</taxon>
        <taxon>Nematoda</taxon>
        <taxon>Chromadorea</taxon>
        <taxon>Rhabditida</taxon>
        <taxon>Rhabditina</taxon>
        <taxon>Rhabditomorpha</taxon>
        <taxon>Rhabditoidea</taxon>
        <taxon>Rhabditidae</taxon>
        <taxon>Peloderinae</taxon>
        <taxon>Caenorhabditis</taxon>
    </lineage>
</organism>